<dbReference type="PANTHER" id="PTHR21359">
    <property type="entry name" value="DUF5577 DOMAIN-CONTAINING PROTEIN"/>
    <property type="match status" value="1"/>
</dbReference>
<feature type="domain" description="SAM" evidence="2">
    <location>
        <begin position="1"/>
        <end position="69"/>
    </location>
</feature>
<dbReference type="Pfam" id="PF17740">
    <property type="entry name" value="DUF5577"/>
    <property type="match status" value="1"/>
</dbReference>
<evidence type="ECO:0000259" key="2">
    <source>
        <dbReference type="PROSITE" id="PS50105"/>
    </source>
</evidence>
<dbReference type="InterPro" id="IPR041477">
    <property type="entry name" value="DUF5577"/>
</dbReference>
<dbReference type="InterPro" id="IPR040772">
    <property type="entry name" value="C19orf47_SAM"/>
</dbReference>
<reference evidence="4" key="2">
    <citation type="submission" date="2023-11" db="UniProtKB">
        <authorList>
            <consortium name="WormBaseParasite"/>
        </authorList>
    </citation>
    <scope>IDENTIFICATION</scope>
</reference>
<sequence length="203" mass="22436">MNLGEWIEFFEAAGVPPKVRETYAAIFVEHRINHAVLADLDKDHLKDMGITVIGDVISILKQCKKMRHELSVAPVPVVTSTTSKDPSSEDKKPVPKDVISVVPVRRRMDPKIEGKYIVKMPKGTTPKTQKILASMKQKAAMKSSQQQQQQGKTDKPSKTTESPVSSTFGDSDADDSDNYRVIISKPNTTSSSLQRLVNPYSIG</sequence>
<feature type="compositionally biased region" description="Polar residues" evidence="1">
    <location>
        <begin position="185"/>
        <end position="195"/>
    </location>
</feature>
<keyword evidence="3" id="KW-1185">Reference proteome</keyword>
<dbReference type="CDD" id="cd09531">
    <property type="entry name" value="SAM_CS047"/>
    <property type="match status" value="1"/>
</dbReference>
<dbReference type="Gene3D" id="1.10.150.50">
    <property type="entry name" value="Transcription Factor, Ets-1"/>
    <property type="match status" value="1"/>
</dbReference>
<feature type="region of interest" description="Disordered" evidence="1">
    <location>
        <begin position="78"/>
        <end position="98"/>
    </location>
</feature>
<dbReference type="InterPro" id="IPR039161">
    <property type="entry name" value="C19orf47-like"/>
</dbReference>
<reference evidence="3" key="1">
    <citation type="submission" date="2022-06" db="EMBL/GenBank/DDBJ databases">
        <authorList>
            <person name="Berger JAMES D."/>
            <person name="Berger JAMES D."/>
        </authorList>
    </citation>
    <scope>NUCLEOTIDE SEQUENCE [LARGE SCALE GENOMIC DNA]</scope>
</reference>
<dbReference type="GO" id="GO:0005634">
    <property type="term" value="C:nucleus"/>
    <property type="evidence" value="ECO:0007669"/>
    <property type="project" value="TreeGrafter"/>
</dbReference>
<dbReference type="SUPFAM" id="SSF47769">
    <property type="entry name" value="SAM/Pointed domain"/>
    <property type="match status" value="1"/>
</dbReference>
<dbReference type="PROSITE" id="PS50105">
    <property type="entry name" value="SAM_DOMAIN"/>
    <property type="match status" value="1"/>
</dbReference>
<feature type="compositionally biased region" description="Basic and acidic residues" evidence="1">
    <location>
        <begin position="86"/>
        <end position="95"/>
    </location>
</feature>
<evidence type="ECO:0000313" key="3">
    <source>
        <dbReference type="Proteomes" id="UP000050795"/>
    </source>
</evidence>
<proteinExistence type="predicted"/>
<dbReference type="PANTHER" id="PTHR21359:SF1">
    <property type="entry name" value="DUF5577 DOMAIN-CONTAINING PROTEIN"/>
    <property type="match status" value="1"/>
</dbReference>
<organism evidence="3 4">
    <name type="scientific">Trichobilharzia regenti</name>
    <name type="common">Nasal bird schistosome</name>
    <dbReference type="NCBI Taxonomy" id="157069"/>
    <lineage>
        <taxon>Eukaryota</taxon>
        <taxon>Metazoa</taxon>
        <taxon>Spiralia</taxon>
        <taxon>Lophotrochozoa</taxon>
        <taxon>Platyhelminthes</taxon>
        <taxon>Trematoda</taxon>
        <taxon>Digenea</taxon>
        <taxon>Strigeidida</taxon>
        <taxon>Schistosomatoidea</taxon>
        <taxon>Schistosomatidae</taxon>
        <taxon>Trichobilharzia</taxon>
    </lineage>
</organism>
<dbReference type="InterPro" id="IPR013761">
    <property type="entry name" value="SAM/pointed_sf"/>
</dbReference>
<name>A0AA85K9Z5_TRIRE</name>
<feature type="compositionally biased region" description="Polar residues" evidence="1">
    <location>
        <begin position="159"/>
        <end position="169"/>
    </location>
</feature>
<accession>A0AA85K9Z5</accession>
<evidence type="ECO:0000313" key="4">
    <source>
        <dbReference type="WBParaSite" id="TREG1_71430.1"/>
    </source>
</evidence>
<feature type="compositionally biased region" description="Low complexity" evidence="1">
    <location>
        <begin position="133"/>
        <end position="150"/>
    </location>
</feature>
<dbReference type="AlphaFoldDB" id="A0AA85K9Z5"/>
<protein>
    <recommendedName>
        <fullName evidence="2">SAM domain-containing protein</fullName>
    </recommendedName>
</protein>
<dbReference type="Proteomes" id="UP000050795">
    <property type="component" value="Unassembled WGS sequence"/>
</dbReference>
<dbReference type="WBParaSite" id="TREG1_71430.1">
    <property type="protein sequence ID" value="TREG1_71430.1"/>
    <property type="gene ID" value="TREG1_71430"/>
</dbReference>
<dbReference type="InterPro" id="IPR001660">
    <property type="entry name" value="SAM"/>
</dbReference>
<dbReference type="Pfam" id="PF18017">
    <property type="entry name" value="SAM_4"/>
    <property type="match status" value="1"/>
</dbReference>
<feature type="region of interest" description="Disordered" evidence="1">
    <location>
        <begin position="123"/>
        <end position="203"/>
    </location>
</feature>
<evidence type="ECO:0000256" key="1">
    <source>
        <dbReference type="SAM" id="MobiDB-lite"/>
    </source>
</evidence>